<dbReference type="SUPFAM" id="SSF52540">
    <property type="entry name" value="P-loop containing nucleoside triphosphate hydrolases"/>
    <property type="match status" value="1"/>
</dbReference>
<dbReference type="Proteomes" id="UP000800093">
    <property type="component" value="Unassembled WGS sequence"/>
</dbReference>
<dbReference type="SMART" id="SM00248">
    <property type="entry name" value="ANK"/>
    <property type="match status" value="5"/>
</dbReference>
<dbReference type="PANTHER" id="PTHR10039">
    <property type="entry name" value="AMELOGENIN"/>
    <property type="match status" value="1"/>
</dbReference>
<proteinExistence type="predicted"/>
<keyword evidence="2" id="KW-0040">ANK repeat</keyword>
<dbReference type="PANTHER" id="PTHR10039:SF5">
    <property type="entry name" value="NACHT DOMAIN-CONTAINING PROTEIN"/>
    <property type="match status" value="1"/>
</dbReference>
<keyword evidence="1" id="KW-0677">Repeat</keyword>
<feature type="repeat" description="ANK" evidence="2">
    <location>
        <begin position="667"/>
        <end position="691"/>
    </location>
</feature>
<sequence length="723" mass="80740">MVKGRRTSKDKALSLDNDQRRVLLDSLQFDQMNTRQITIKNAHAKSCRWLLTKLEYINWLDTTKLCEHHGFWWIKGMPGTGKSTLMRFALANARKLMRDRTIISLFFNARGEDIEKSTIGTYQSLLLQLERHPTLQCVFDSAGLSSSSIRPDHEWAIESLKSLLEQAIQNLGQSSIVCFINALDECEEEQFLVLAGIRFQVCFSSRHYPHITTQKGLSLVLEGKIAQQIRIELQGKASGVFIWVVLVVLFAKQLLSPEQLYFAILSGVEPKAVSKWDHDEVTKDAIELFILDSKGLAEITTSRKQTVQFIHQSVRDFLLKEDRLGNVWPDLRSNLYSQSHDQLKKCCLVYLSMDVFTLLKIPTKVPKTSSQPAADLRKSANHMFPFLGYVVQKVLHHADLAGSGIAQSSFILSFLRPSCIKLANLFERHQVCRYTEEMSLLHVLGERNMPALIGADPSAASCLEVGNERYGPPLLAASAIGSEQALQAFVNALSKESLPGSYLHNIQAHNYEDRVYPKLGHNFQFSNCRSILSYLAELGNEVTVKLLLSTGKVDFDAKISTWRQTPLLRAAANGNEAVVKLLLSIGKVDVEGKSGSLRQTLLWCAAANGYEAVVKLLLSTGKVNVDIKDSTWRQTPLSRAAANGHEAVIKLLLSRGKVHIKAKDSTSRRTPLWRAAANGHEAVVKLLLNTGKVDVNAKDKDRRTPLWEAAANGHEAVVNLLRT</sequence>
<protein>
    <submittedName>
        <fullName evidence="4">Ankyrin</fullName>
    </submittedName>
</protein>
<organism evidence="4 5">
    <name type="scientific">Lojkania enalia</name>
    <dbReference type="NCBI Taxonomy" id="147567"/>
    <lineage>
        <taxon>Eukaryota</taxon>
        <taxon>Fungi</taxon>
        <taxon>Dikarya</taxon>
        <taxon>Ascomycota</taxon>
        <taxon>Pezizomycotina</taxon>
        <taxon>Dothideomycetes</taxon>
        <taxon>Pleosporomycetidae</taxon>
        <taxon>Pleosporales</taxon>
        <taxon>Pleosporales incertae sedis</taxon>
        <taxon>Lojkania</taxon>
    </lineage>
</organism>
<gene>
    <name evidence="4" type="ORF">CC78DRAFT_556812</name>
</gene>
<evidence type="ECO:0000259" key="3">
    <source>
        <dbReference type="Pfam" id="PF24883"/>
    </source>
</evidence>
<dbReference type="PROSITE" id="PS50088">
    <property type="entry name" value="ANK_REPEAT"/>
    <property type="match status" value="1"/>
</dbReference>
<dbReference type="InterPro" id="IPR027417">
    <property type="entry name" value="P-loop_NTPase"/>
</dbReference>
<dbReference type="InterPro" id="IPR036770">
    <property type="entry name" value="Ankyrin_rpt-contain_sf"/>
</dbReference>
<comment type="caution">
    <text evidence="4">The sequence shown here is derived from an EMBL/GenBank/DDBJ whole genome shotgun (WGS) entry which is preliminary data.</text>
</comment>
<evidence type="ECO:0000256" key="2">
    <source>
        <dbReference type="PROSITE-ProRule" id="PRU00023"/>
    </source>
</evidence>
<accession>A0A9P4MUH9</accession>
<evidence type="ECO:0000256" key="1">
    <source>
        <dbReference type="ARBA" id="ARBA00022737"/>
    </source>
</evidence>
<dbReference type="Gene3D" id="3.40.50.300">
    <property type="entry name" value="P-loop containing nucleotide triphosphate hydrolases"/>
    <property type="match status" value="1"/>
</dbReference>
<dbReference type="EMBL" id="ML986834">
    <property type="protein sequence ID" value="KAF2257850.1"/>
    <property type="molecule type" value="Genomic_DNA"/>
</dbReference>
<dbReference type="Pfam" id="PF24883">
    <property type="entry name" value="NPHP3_N"/>
    <property type="match status" value="1"/>
</dbReference>
<name>A0A9P4MUH9_9PLEO</name>
<reference evidence="5" key="1">
    <citation type="journal article" date="2020" name="Stud. Mycol.">
        <title>101 Dothideomycetes genomes: A test case for predicting lifestyles and emergence of pathogens.</title>
        <authorList>
            <person name="Haridas S."/>
            <person name="Albert R."/>
            <person name="Binder M."/>
            <person name="Bloem J."/>
            <person name="LaButti K."/>
            <person name="Salamov A."/>
            <person name="Andreopoulos B."/>
            <person name="Baker S."/>
            <person name="Barry K."/>
            <person name="Bills G."/>
            <person name="Bluhm B."/>
            <person name="Cannon C."/>
            <person name="Castanera R."/>
            <person name="Culley D."/>
            <person name="Daum C."/>
            <person name="Ezra D."/>
            <person name="Gonzalez J."/>
            <person name="Henrissat B."/>
            <person name="Kuo A."/>
            <person name="Liang C."/>
            <person name="Lipzen A."/>
            <person name="Lutzoni F."/>
            <person name="Magnuson J."/>
            <person name="Mondo S."/>
            <person name="Nolan M."/>
            <person name="Ohm R."/>
            <person name="Pangilinan J."/>
            <person name="Park H.-J."/>
            <person name="Ramirez L."/>
            <person name="Alfaro M."/>
            <person name="Sun H."/>
            <person name="Tritt A."/>
            <person name="Yoshinaga Y."/>
            <person name="Zwiers L.-H."/>
            <person name="Turgeon B."/>
            <person name="Goodwin S."/>
            <person name="Spatafora J."/>
            <person name="Crous P."/>
            <person name="Grigoriev I."/>
        </authorList>
    </citation>
    <scope>NUCLEOTIDE SEQUENCE [LARGE SCALE GENOMIC DNA]</scope>
    <source>
        <strain evidence="5">CBS 304.66</strain>
    </source>
</reference>
<dbReference type="InterPro" id="IPR056884">
    <property type="entry name" value="NPHP3-like_N"/>
</dbReference>
<dbReference type="InterPro" id="IPR002110">
    <property type="entry name" value="Ankyrin_rpt"/>
</dbReference>
<dbReference type="Gene3D" id="1.25.40.20">
    <property type="entry name" value="Ankyrin repeat-containing domain"/>
    <property type="match status" value="3"/>
</dbReference>
<evidence type="ECO:0000313" key="5">
    <source>
        <dbReference type="Proteomes" id="UP000800093"/>
    </source>
</evidence>
<dbReference type="Pfam" id="PF12796">
    <property type="entry name" value="Ank_2"/>
    <property type="match status" value="3"/>
</dbReference>
<dbReference type="OrthoDB" id="194358at2759"/>
<keyword evidence="5" id="KW-1185">Reference proteome</keyword>
<dbReference type="AlphaFoldDB" id="A0A9P4MUH9"/>
<dbReference type="PROSITE" id="PS50297">
    <property type="entry name" value="ANK_REP_REGION"/>
    <property type="match status" value="1"/>
</dbReference>
<dbReference type="SUPFAM" id="SSF48403">
    <property type="entry name" value="Ankyrin repeat"/>
    <property type="match status" value="1"/>
</dbReference>
<feature type="domain" description="Nephrocystin 3-like N-terminal" evidence="3">
    <location>
        <begin position="46"/>
        <end position="193"/>
    </location>
</feature>
<evidence type="ECO:0000313" key="4">
    <source>
        <dbReference type="EMBL" id="KAF2257850.1"/>
    </source>
</evidence>